<dbReference type="InterPro" id="IPR015943">
    <property type="entry name" value="WD40/YVTN_repeat-like_dom_sf"/>
</dbReference>
<evidence type="ECO:0000256" key="4">
    <source>
        <dbReference type="ARBA" id="ARBA00034298"/>
    </source>
</evidence>
<evidence type="ECO:0000256" key="3">
    <source>
        <dbReference type="ARBA" id="ARBA00022737"/>
    </source>
</evidence>
<sequence length="848" mass="92188">MMEWQQQELQLQSPDASTSTELFSFSGSCDSQDLFGGGLLSQVSAAVKNFTATFPDVPGPDILAAAESFSLDFLDLDLELDREDVAQYYVSGSQAVLLLPCSEQVASDLNSMIAGPVGLPLLSWLHTLLLQPQHKLLRLLAAVVQLLEQWSAAHGLLCLQRLLAASHNALKQQQQQQHSQQQQQQLDVALELAALLGQSRLAMAKLLLLHGADPCARRGAALGWAARRRRCAGEAAMEALLLEHAAACSPSQAAATTAGPVVLAAGSAASGPSGLAQYLAGCPLQQRSVGCLLAALRSDCGQRCCGLFLDDTELPGYAASCGAGMQQQGTGDSQQQQQQQLPAGLDLLARQAPCLPPAGNRGLAPKPQQPPGEWQFLQCFGERQEGEEVHEADVISAVEFNADGSYLATGDKGGRVVLFEKVASQARFAVGPEQRAPVPWGPGFEFRYLTEFQSHEPEFDYLKSVEIEEGLNQVKWVSSSSSGAKHILSTNDKTIKLWKVYGKKTHIVTGWNVERPGGMAAAPALLGGLGGAQPYSIGRLRIPTVVPHEVRMVSRAKRIFSNAHTYHINSIGVSSDQAMFLSADDLRINLWSLEVPNRCFNMVDIKPANMEQLSEVITCAEFHPGHCSLFAYSSSKGCIRLGDLRSAALCDRSAKTYQEVEPEAERNWFSEIIASTSSLRFSSCGRYMLARDFMSLKLWDLAMEARPIASLPVHEEVRPRLSELYENDCIFDKFGCCMNGPATCFASGTYSNSLKVFDCSSMMQQQQPQEYVLPWPSKPSGTALEASRDPMRRRLQPLRAASPCAANEQQQQPEGQVDCSSKLLHMAWHPEAHVIACAAANSLYMFCA</sequence>
<dbReference type="PRINTS" id="PR00600">
    <property type="entry name" value="PP2APR55"/>
</dbReference>
<keyword evidence="2 5" id="KW-0853">WD repeat</keyword>
<name>A0ABY8U262_TETOB</name>
<evidence type="ECO:0000313" key="6">
    <source>
        <dbReference type="EMBL" id="WIA15464.1"/>
    </source>
</evidence>
<dbReference type="InterPro" id="IPR036322">
    <property type="entry name" value="WD40_repeat_dom_sf"/>
</dbReference>
<organism evidence="6 7">
    <name type="scientific">Tetradesmus obliquus</name>
    <name type="common">Green alga</name>
    <name type="synonym">Acutodesmus obliquus</name>
    <dbReference type="NCBI Taxonomy" id="3088"/>
    <lineage>
        <taxon>Eukaryota</taxon>
        <taxon>Viridiplantae</taxon>
        <taxon>Chlorophyta</taxon>
        <taxon>core chlorophytes</taxon>
        <taxon>Chlorophyceae</taxon>
        <taxon>CS clade</taxon>
        <taxon>Sphaeropleales</taxon>
        <taxon>Scenedesmaceae</taxon>
        <taxon>Tetradesmus</taxon>
    </lineage>
</organism>
<protein>
    <recommendedName>
        <fullName evidence="5">Serine/threonine-protein phosphatase 2A 55 kDa regulatory subunit B</fullName>
    </recommendedName>
</protein>
<evidence type="ECO:0000313" key="7">
    <source>
        <dbReference type="Proteomes" id="UP001244341"/>
    </source>
</evidence>
<dbReference type="SMART" id="SM00320">
    <property type="entry name" value="WD40"/>
    <property type="match status" value="6"/>
</dbReference>
<evidence type="ECO:0000256" key="2">
    <source>
        <dbReference type="ARBA" id="ARBA00022574"/>
    </source>
</evidence>
<dbReference type="Proteomes" id="UP001244341">
    <property type="component" value="Chromosome 6b"/>
</dbReference>
<comment type="similarity">
    <text evidence="1 5">Belongs to the phosphatase 2A regulatory subunit B family.</text>
</comment>
<keyword evidence="3 5" id="KW-0677">Repeat</keyword>
<proteinExistence type="inferred from homology"/>
<comment type="function">
    <text evidence="4">The B regulatory subunit may modulate substrate selectivity and catalytic activity, and may also direct the localization of the catalytic enzyme to a particular subcellular compartment.</text>
</comment>
<dbReference type="InterPro" id="IPR001680">
    <property type="entry name" value="WD40_rpt"/>
</dbReference>
<dbReference type="InterPro" id="IPR000009">
    <property type="entry name" value="PP2A_PR55"/>
</dbReference>
<dbReference type="SUPFAM" id="SSF50978">
    <property type="entry name" value="WD40 repeat-like"/>
    <property type="match status" value="1"/>
</dbReference>
<gene>
    <name evidence="6" type="ORF">OEZ85_002105</name>
</gene>
<evidence type="ECO:0000256" key="5">
    <source>
        <dbReference type="RuleBase" id="RU331113"/>
    </source>
</evidence>
<dbReference type="Gene3D" id="2.130.10.10">
    <property type="entry name" value="YVTN repeat-like/Quinoprotein amine dehydrogenase"/>
    <property type="match status" value="1"/>
</dbReference>
<dbReference type="PANTHER" id="PTHR11871">
    <property type="entry name" value="PROTEIN PHOSPHATASE PP2A REGULATORY SUBUNIT B"/>
    <property type="match status" value="1"/>
</dbReference>
<dbReference type="EMBL" id="CP126213">
    <property type="protein sequence ID" value="WIA15464.1"/>
    <property type="molecule type" value="Genomic_DNA"/>
</dbReference>
<keyword evidence="7" id="KW-1185">Reference proteome</keyword>
<evidence type="ECO:0000256" key="1">
    <source>
        <dbReference type="ARBA" id="ARBA00008259"/>
    </source>
</evidence>
<reference evidence="6 7" key="1">
    <citation type="submission" date="2023-05" db="EMBL/GenBank/DDBJ databases">
        <title>A 100% complete, gapless, phased diploid assembly of the Scenedesmus obliquus UTEX 3031 genome.</title>
        <authorList>
            <person name="Biondi T.C."/>
            <person name="Hanschen E.R."/>
            <person name="Kwon T."/>
            <person name="Eng W."/>
            <person name="Kruse C.P.S."/>
            <person name="Koehler S.I."/>
            <person name="Kunde Y."/>
            <person name="Gleasner C.D."/>
            <person name="You Mak K.T."/>
            <person name="Polle J."/>
            <person name="Hovde B.T."/>
            <person name="Starkenburg S.R."/>
        </authorList>
    </citation>
    <scope>NUCLEOTIDE SEQUENCE [LARGE SCALE GENOMIC DNA]</scope>
    <source>
        <strain evidence="6 7">DOE0152z</strain>
    </source>
</reference>
<accession>A0ABY8U262</accession>
<dbReference type="Pfam" id="PF00400">
    <property type="entry name" value="WD40"/>
    <property type="match status" value="1"/>
</dbReference>